<accession>A0A3B0BG36</accession>
<dbReference type="EMBL" id="RBAH01000029">
    <property type="protein sequence ID" value="RKN71249.1"/>
    <property type="molecule type" value="Genomic_DNA"/>
</dbReference>
<keyword evidence="2" id="KW-0808">Transferase</keyword>
<sequence>MIVTEAYVRAISGHVPEFPIKSVKRNENGQNNVVLEVNGEFIFRFPKYREGIAQLKRELRLLEWIQGYVSLPIPAPVYVNIANKAVGEAFAGYKKIRGEPLWKEAWLGLSGSGKERMAGQLARFLAALHRIPVEPPDPGQPSLVDWSEWHTLHQNIQMKLFPYMSSARQRDVDMHFESFFETYAGMNIRAAWVHGDFGTSNILFDPSVPEVTGIIDFAEAHPGDPALDIAGLMASYGHEFVELFRRFYPDLEGTLDRASFYAGTFALQEALFGLDNGDEEAFRNGIKDYV</sequence>
<dbReference type="OrthoDB" id="60975at2"/>
<keyword evidence="3" id="KW-1185">Reference proteome</keyword>
<dbReference type="RefSeq" id="WP_120750883.1">
    <property type="nucleotide sequence ID" value="NZ_RBAH01000029.1"/>
</dbReference>
<dbReference type="Pfam" id="PF01636">
    <property type="entry name" value="APH"/>
    <property type="match status" value="1"/>
</dbReference>
<proteinExistence type="predicted"/>
<dbReference type="PANTHER" id="PTHR21310">
    <property type="entry name" value="AMINOGLYCOSIDE PHOSPHOTRANSFERASE-RELATED-RELATED"/>
    <property type="match status" value="1"/>
</dbReference>
<reference evidence="2 3" key="1">
    <citation type="journal article" date="2007" name="Int. J. Syst. Evol. Microbiol.">
        <title>Paenibacillus ginsengarvi sp. nov., isolated from soil from ginseng cultivation.</title>
        <authorList>
            <person name="Yoon M.H."/>
            <person name="Ten L.N."/>
            <person name="Im W.T."/>
        </authorList>
    </citation>
    <scope>NUCLEOTIDE SEQUENCE [LARGE SCALE GENOMIC DNA]</scope>
    <source>
        <strain evidence="2 3">KCTC 13059</strain>
    </source>
</reference>
<protein>
    <submittedName>
        <fullName evidence="2">Aminoglycoside phosphotransferase family protein</fullName>
    </submittedName>
</protein>
<comment type="caution">
    <text evidence="2">The sequence shown here is derived from an EMBL/GenBank/DDBJ whole genome shotgun (WGS) entry which is preliminary data.</text>
</comment>
<gene>
    <name evidence="2" type="ORF">D7M11_29590</name>
</gene>
<dbReference type="GO" id="GO:0016740">
    <property type="term" value="F:transferase activity"/>
    <property type="evidence" value="ECO:0007669"/>
    <property type="project" value="UniProtKB-KW"/>
</dbReference>
<evidence type="ECO:0000313" key="2">
    <source>
        <dbReference type="EMBL" id="RKN71249.1"/>
    </source>
</evidence>
<dbReference type="AlphaFoldDB" id="A0A3B0BG36"/>
<dbReference type="Proteomes" id="UP000282311">
    <property type="component" value="Unassembled WGS sequence"/>
</dbReference>
<dbReference type="InterPro" id="IPR011009">
    <property type="entry name" value="Kinase-like_dom_sf"/>
</dbReference>
<organism evidence="2 3">
    <name type="scientific">Paenibacillus ginsengarvi</name>
    <dbReference type="NCBI Taxonomy" id="400777"/>
    <lineage>
        <taxon>Bacteria</taxon>
        <taxon>Bacillati</taxon>
        <taxon>Bacillota</taxon>
        <taxon>Bacilli</taxon>
        <taxon>Bacillales</taxon>
        <taxon>Paenibacillaceae</taxon>
        <taxon>Paenibacillus</taxon>
    </lineage>
</organism>
<dbReference type="Gene3D" id="3.30.200.20">
    <property type="entry name" value="Phosphorylase Kinase, domain 1"/>
    <property type="match status" value="1"/>
</dbReference>
<evidence type="ECO:0000259" key="1">
    <source>
        <dbReference type="Pfam" id="PF01636"/>
    </source>
</evidence>
<name>A0A3B0BG36_9BACL</name>
<dbReference type="Gene3D" id="3.90.1200.10">
    <property type="match status" value="1"/>
</dbReference>
<dbReference type="SUPFAM" id="SSF56112">
    <property type="entry name" value="Protein kinase-like (PK-like)"/>
    <property type="match status" value="1"/>
</dbReference>
<feature type="domain" description="Aminoglycoside phosphotransferase" evidence="1">
    <location>
        <begin position="23"/>
        <end position="252"/>
    </location>
</feature>
<dbReference type="CDD" id="cd05120">
    <property type="entry name" value="APH_ChoK_like"/>
    <property type="match status" value="1"/>
</dbReference>
<dbReference type="PANTHER" id="PTHR21310:SF15">
    <property type="entry name" value="AMINOGLYCOSIDE PHOSPHOTRANSFERASE DOMAIN-CONTAINING PROTEIN"/>
    <property type="match status" value="1"/>
</dbReference>
<dbReference type="InterPro" id="IPR002575">
    <property type="entry name" value="Aminoglycoside_PTrfase"/>
</dbReference>
<dbReference type="InterPro" id="IPR051678">
    <property type="entry name" value="AGP_Transferase"/>
</dbReference>
<evidence type="ECO:0000313" key="3">
    <source>
        <dbReference type="Proteomes" id="UP000282311"/>
    </source>
</evidence>